<evidence type="ECO:0000256" key="1">
    <source>
        <dbReference type="SAM" id="MobiDB-lite"/>
    </source>
</evidence>
<sequence>MPEGVIDEMGGLCTPGIMGGIARLRRPYMVRRLRVDSALRLRQKSAPSQLHNSQYGAWFVLDKVQNNRCGGVLAPDRPQTRERNLFLYSNEFPASILQPILASQISGPLDVYKNWGKPRSPSLNHPPPTSPQLPQRLVRLSASSRHRLACPRRSHRRRGHRVGSMTRGATRRWRRIAVGMLLAAPRDRVLVDTYHLSLCVPSHSISVSLGGTVRTRGAGFDAGTIGAFTHTTTDLDEFAPGGMFAQSINILAKFSRCRSLAAAVSTARLARSHGSPERSSPRRRNTLVPNGLVCACERGRNTAAAPPHFGPTARPLPGESPAAVPSTAGARIDPPRSAHPIEIIAIPLPCFRFNPKADSDFTNLQTQSPALAFQPMPGFERANGCALERCRIDAAPQPPDFYRNYDFILTSRLSVFLALFRITEAVNDFGSMAFKFEARRSPCPFSDFKRVKELGSNALRSRSPALRRTPLFDFKQVLVRYHFQRPSKSKPGAVLDPCLSSIEQYMSTLTAFKTKPAAFLKLQTSYGAPSSNTEGETTRCVREDLEQLPIEGQILRSNMGETMPECPETATTPKLWSRLTMVDLKRESALAMGLGWRYHKFLSLTVVQGPHVLHPSDSAHEHYLPVYGYYPSVKQSQHPKRAPPPFDVGSDLSISRGADWAGQAQNPLLNSGPHGASSCPKPKLSASPCGRSPPLPQDVPPPALAKRVGAQRRRGIERGALRTCSRSRFLLKPADLNNNVHGGKPQNSAFGRFPRPGALRAHGPRAGASHQAESRAAVLRAPEHTSDSRCGRKVGGARRTLPALRIRAPPTFPPPRASPDPRDLVSCAL</sequence>
<feature type="compositionally biased region" description="Basic and acidic residues" evidence="1">
    <location>
        <begin position="781"/>
        <end position="790"/>
    </location>
</feature>
<name>A0AAD6XKE5_9AGAR</name>
<gene>
    <name evidence="3" type="ORF">B0H15DRAFT_1026223</name>
    <name evidence="2" type="ORF">B0H15DRAFT_958631</name>
</gene>
<dbReference type="EMBL" id="JARJCN010000074">
    <property type="protein sequence ID" value="KAJ7077274.1"/>
    <property type="molecule type" value="Genomic_DNA"/>
</dbReference>
<evidence type="ECO:0000313" key="3">
    <source>
        <dbReference type="EMBL" id="KAJ7077274.1"/>
    </source>
</evidence>
<organism evidence="3 4">
    <name type="scientific">Mycena belliarum</name>
    <dbReference type="NCBI Taxonomy" id="1033014"/>
    <lineage>
        <taxon>Eukaryota</taxon>
        <taxon>Fungi</taxon>
        <taxon>Dikarya</taxon>
        <taxon>Basidiomycota</taxon>
        <taxon>Agaricomycotina</taxon>
        <taxon>Agaricomycetes</taxon>
        <taxon>Agaricomycetidae</taxon>
        <taxon>Agaricales</taxon>
        <taxon>Marasmiineae</taxon>
        <taxon>Mycenaceae</taxon>
        <taxon>Mycena</taxon>
    </lineage>
</organism>
<dbReference type="Proteomes" id="UP001222325">
    <property type="component" value="Unassembled WGS sequence"/>
</dbReference>
<protein>
    <submittedName>
        <fullName evidence="3">Uncharacterized protein</fullName>
    </submittedName>
</protein>
<evidence type="ECO:0000313" key="2">
    <source>
        <dbReference type="EMBL" id="KAJ7064396.1"/>
    </source>
</evidence>
<feature type="region of interest" description="Disordered" evidence="1">
    <location>
        <begin position="634"/>
        <end position="713"/>
    </location>
</feature>
<feature type="region of interest" description="Disordered" evidence="1">
    <location>
        <begin position="778"/>
        <end position="829"/>
    </location>
</feature>
<evidence type="ECO:0000313" key="4">
    <source>
        <dbReference type="Proteomes" id="UP001222325"/>
    </source>
</evidence>
<keyword evidence="4" id="KW-1185">Reference proteome</keyword>
<reference evidence="3" key="1">
    <citation type="submission" date="2023-03" db="EMBL/GenBank/DDBJ databases">
        <title>Massive genome expansion in bonnet fungi (Mycena s.s.) driven by repeated elements and novel gene families across ecological guilds.</title>
        <authorList>
            <consortium name="Lawrence Berkeley National Laboratory"/>
            <person name="Harder C.B."/>
            <person name="Miyauchi S."/>
            <person name="Viragh M."/>
            <person name="Kuo A."/>
            <person name="Thoen E."/>
            <person name="Andreopoulos B."/>
            <person name="Lu D."/>
            <person name="Skrede I."/>
            <person name="Drula E."/>
            <person name="Henrissat B."/>
            <person name="Morin E."/>
            <person name="Kohler A."/>
            <person name="Barry K."/>
            <person name="LaButti K."/>
            <person name="Morin E."/>
            <person name="Salamov A."/>
            <person name="Lipzen A."/>
            <person name="Mereny Z."/>
            <person name="Hegedus B."/>
            <person name="Baldrian P."/>
            <person name="Stursova M."/>
            <person name="Weitz H."/>
            <person name="Taylor A."/>
            <person name="Grigoriev I.V."/>
            <person name="Nagy L.G."/>
            <person name="Martin F."/>
            <person name="Kauserud H."/>
        </authorList>
    </citation>
    <scope>NUCLEOTIDE SEQUENCE</scope>
    <source>
        <strain evidence="3">CBHHK173m</strain>
    </source>
</reference>
<dbReference type="EMBL" id="JARJCN010000192">
    <property type="protein sequence ID" value="KAJ7064396.1"/>
    <property type="molecule type" value="Genomic_DNA"/>
</dbReference>
<comment type="caution">
    <text evidence="3">The sequence shown here is derived from an EMBL/GenBank/DDBJ whole genome shotgun (WGS) entry which is preliminary data.</text>
</comment>
<dbReference type="AlphaFoldDB" id="A0AAD6XKE5"/>
<feature type="compositionally biased region" description="Pro residues" evidence="1">
    <location>
        <begin position="691"/>
        <end position="703"/>
    </location>
</feature>
<proteinExistence type="predicted"/>
<accession>A0AAD6XKE5</accession>